<evidence type="ECO:0000313" key="2">
    <source>
        <dbReference type="Proteomes" id="UP001164746"/>
    </source>
</evidence>
<dbReference type="Proteomes" id="UP001164746">
    <property type="component" value="Chromosome 6"/>
</dbReference>
<name>A0ABY7EFS6_MYAAR</name>
<organism evidence="1 2">
    <name type="scientific">Mya arenaria</name>
    <name type="common">Soft-shell clam</name>
    <dbReference type="NCBI Taxonomy" id="6604"/>
    <lineage>
        <taxon>Eukaryota</taxon>
        <taxon>Metazoa</taxon>
        <taxon>Spiralia</taxon>
        <taxon>Lophotrochozoa</taxon>
        <taxon>Mollusca</taxon>
        <taxon>Bivalvia</taxon>
        <taxon>Autobranchia</taxon>
        <taxon>Heteroconchia</taxon>
        <taxon>Euheterodonta</taxon>
        <taxon>Imparidentia</taxon>
        <taxon>Neoheterodontei</taxon>
        <taxon>Myida</taxon>
        <taxon>Myoidea</taxon>
        <taxon>Myidae</taxon>
        <taxon>Mya</taxon>
    </lineage>
</organism>
<evidence type="ECO:0000313" key="1">
    <source>
        <dbReference type="EMBL" id="WAR07641.1"/>
    </source>
</evidence>
<protein>
    <submittedName>
        <fullName evidence="1">Uncharacterized protein</fullName>
    </submittedName>
</protein>
<sequence>MKLSIQTKGIHHFVETGLAKLRGGDSLFKSLLIWAYYKPHEHGQHSWAEFTKSLNKASKLNCNIWVAGDFNLPK</sequence>
<keyword evidence="2" id="KW-1185">Reference proteome</keyword>
<dbReference type="EMBL" id="CP111017">
    <property type="protein sequence ID" value="WAR07641.1"/>
    <property type="molecule type" value="Genomic_DNA"/>
</dbReference>
<accession>A0ABY7EFS6</accession>
<proteinExistence type="predicted"/>
<gene>
    <name evidence="1" type="ORF">MAR_017599</name>
</gene>
<reference evidence="1" key="1">
    <citation type="submission" date="2022-11" db="EMBL/GenBank/DDBJ databases">
        <title>Centuries of genome instability and evolution in soft-shell clam transmissible cancer (bioRxiv).</title>
        <authorList>
            <person name="Hart S.F.M."/>
            <person name="Yonemitsu M.A."/>
            <person name="Giersch R.M."/>
            <person name="Beal B.F."/>
            <person name="Arriagada G."/>
            <person name="Davis B.W."/>
            <person name="Ostrander E.A."/>
            <person name="Goff S.P."/>
            <person name="Metzger M.J."/>
        </authorList>
    </citation>
    <scope>NUCLEOTIDE SEQUENCE</scope>
    <source>
        <strain evidence="1">MELC-2E11</strain>
        <tissue evidence="1">Siphon/mantle</tissue>
    </source>
</reference>